<dbReference type="Gene3D" id="1.10.10.10">
    <property type="entry name" value="Winged helix-like DNA-binding domain superfamily/Winged helix DNA-binding domain"/>
    <property type="match status" value="1"/>
</dbReference>
<evidence type="ECO:0000313" key="17">
    <source>
        <dbReference type="Proteomes" id="UP000076510"/>
    </source>
</evidence>
<dbReference type="GO" id="GO:0032993">
    <property type="term" value="C:protein-DNA complex"/>
    <property type="evidence" value="ECO:0007669"/>
    <property type="project" value="TreeGrafter"/>
</dbReference>
<sequence length="223" mass="25655">MKILVVDDDLHIQRLVSIHLTKEGYHVLKASDADEALHLLEEERVDLAIVDVMMPGMNGFDLTKILTEDLSIPVILLTAKGQLEDKEKGFLSGTEDYIVKPFEPKELLFRVQVILRRYERSMRDEIVMGNMSINRKTFEVVINQETLILPLKEFEILYTLMGRANKVTSRGLLIEEIWGLEEEGTELRLNTHMNRIRDRLKKHGASIEIQTVRGVGYRLEGAQ</sequence>
<dbReference type="InterPro" id="IPR011006">
    <property type="entry name" value="CheY-like_superfamily"/>
</dbReference>
<keyword evidence="2" id="KW-0963">Cytoplasm</keyword>
<dbReference type="InterPro" id="IPR039420">
    <property type="entry name" value="WalR-like"/>
</dbReference>
<gene>
    <name evidence="16" type="ORF">AV649_15645</name>
</gene>
<evidence type="ECO:0000256" key="7">
    <source>
        <dbReference type="ARBA" id="ARBA00023125"/>
    </source>
</evidence>
<dbReference type="InterPro" id="IPR036388">
    <property type="entry name" value="WH-like_DNA-bd_sf"/>
</dbReference>
<dbReference type="OrthoDB" id="9790442at2"/>
<evidence type="ECO:0000256" key="3">
    <source>
        <dbReference type="ARBA" id="ARBA00022553"/>
    </source>
</evidence>
<dbReference type="PROSITE" id="PS50110">
    <property type="entry name" value="RESPONSE_REGULATORY"/>
    <property type="match status" value="1"/>
</dbReference>
<evidence type="ECO:0000256" key="9">
    <source>
        <dbReference type="ARBA" id="ARBA00023163"/>
    </source>
</evidence>
<evidence type="ECO:0000313" key="16">
    <source>
        <dbReference type="EMBL" id="KZE50815.1"/>
    </source>
</evidence>
<dbReference type="CDD" id="cd00383">
    <property type="entry name" value="trans_reg_C"/>
    <property type="match status" value="1"/>
</dbReference>
<dbReference type="FunFam" id="3.40.50.2300:FF:000001">
    <property type="entry name" value="DNA-binding response regulator PhoB"/>
    <property type="match status" value="1"/>
</dbReference>
<keyword evidence="6" id="KW-0843">Virulence</keyword>
<feature type="DNA-binding region" description="OmpR/PhoB-type" evidence="13">
    <location>
        <begin position="123"/>
        <end position="221"/>
    </location>
</feature>
<keyword evidence="7 13" id="KW-0238">DNA-binding</keyword>
<dbReference type="GO" id="GO:0000156">
    <property type="term" value="F:phosphorelay response regulator activity"/>
    <property type="evidence" value="ECO:0007669"/>
    <property type="project" value="TreeGrafter"/>
</dbReference>
<evidence type="ECO:0000256" key="12">
    <source>
        <dbReference type="PROSITE-ProRule" id="PRU00169"/>
    </source>
</evidence>
<keyword evidence="9" id="KW-0804">Transcription</keyword>
<dbReference type="Pfam" id="PF00486">
    <property type="entry name" value="Trans_reg_C"/>
    <property type="match status" value="1"/>
</dbReference>
<dbReference type="CDD" id="cd17574">
    <property type="entry name" value="REC_OmpR"/>
    <property type="match status" value="1"/>
</dbReference>
<keyword evidence="3 12" id="KW-0597">Phosphoprotein</keyword>
<dbReference type="GO" id="GO:0006355">
    <property type="term" value="P:regulation of DNA-templated transcription"/>
    <property type="evidence" value="ECO:0007669"/>
    <property type="project" value="InterPro"/>
</dbReference>
<feature type="domain" description="OmpR/PhoB-type" evidence="15">
    <location>
        <begin position="123"/>
        <end position="221"/>
    </location>
</feature>
<keyword evidence="4" id="KW-0902">Two-component regulatory system</keyword>
<dbReference type="PANTHER" id="PTHR48111">
    <property type="entry name" value="REGULATOR OF RPOS"/>
    <property type="match status" value="1"/>
</dbReference>
<dbReference type="SMART" id="SM00448">
    <property type="entry name" value="REC"/>
    <property type="match status" value="1"/>
</dbReference>
<dbReference type="GO" id="GO:0005829">
    <property type="term" value="C:cytosol"/>
    <property type="evidence" value="ECO:0007669"/>
    <property type="project" value="TreeGrafter"/>
</dbReference>
<dbReference type="PANTHER" id="PTHR48111:SF49">
    <property type="entry name" value="HEME RESPONSE REGULATOR HSSR"/>
    <property type="match status" value="1"/>
</dbReference>
<evidence type="ECO:0000256" key="1">
    <source>
        <dbReference type="ARBA" id="ARBA00004496"/>
    </source>
</evidence>
<dbReference type="EMBL" id="LQQY01000009">
    <property type="protein sequence ID" value="KZE50815.1"/>
    <property type="molecule type" value="Genomic_DNA"/>
</dbReference>
<dbReference type="Gene3D" id="3.40.50.2300">
    <property type="match status" value="1"/>
</dbReference>
<comment type="subcellular location">
    <subcellularLocation>
        <location evidence="1">Cytoplasm</location>
    </subcellularLocation>
</comment>
<comment type="caution">
    <text evidence="16">The sequence shown here is derived from an EMBL/GenBank/DDBJ whole genome shotgun (WGS) entry which is preliminary data.</text>
</comment>
<dbReference type="InterPro" id="IPR001867">
    <property type="entry name" value="OmpR/PhoB-type_DNA-bd"/>
</dbReference>
<evidence type="ECO:0000256" key="8">
    <source>
        <dbReference type="ARBA" id="ARBA00023159"/>
    </source>
</evidence>
<accession>A0A165L2I5</accession>
<dbReference type="AlphaFoldDB" id="A0A165L2I5"/>
<comment type="function">
    <text evidence="10">Member of the two-component regulatory system HssS/HssR involved in intracellular heme homeostasis and tempering of staphylococcal virulence. Phosphorylated HssR binds to a direct repeat sequence within hrtAB promoter and activates the expression of hrtAB, an efflux pump, in response to extracellular heme, hemin, hemoglobin or blood.</text>
</comment>
<evidence type="ECO:0000256" key="11">
    <source>
        <dbReference type="ARBA" id="ARBA00039976"/>
    </source>
</evidence>
<name>A0A165L2I5_9BACI</name>
<evidence type="ECO:0000256" key="6">
    <source>
        <dbReference type="ARBA" id="ARBA00023026"/>
    </source>
</evidence>
<feature type="domain" description="Response regulatory" evidence="14">
    <location>
        <begin position="2"/>
        <end position="115"/>
    </location>
</feature>
<keyword evidence="8" id="KW-0010">Activator</keyword>
<evidence type="ECO:0000256" key="4">
    <source>
        <dbReference type="ARBA" id="ARBA00023012"/>
    </source>
</evidence>
<proteinExistence type="predicted"/>
<dbReference type="RefSeq" id="WP_048005275.1">
    <property type="nucleotide sequence ID" value="NZ_JBLGCT010000001.1"/>
</dbReference>
<evidence type="ECO:0000259" key="15">
    <source>
        <dbReference type="PROSITE" id="PS51755"/>
    </source>
</evidence>
<dbReference type="InterPro" id="IPR001789">
    <property type="entry name" value="Sig_transdc_resp-reg_receiver"/>
</dbReference>
<dbReference type="Pfam" id="PF00072">
    <property type="entry name" value="Response_reg"/>
    <property type="match status" value="1"/>
</dbReference>
<dbReference type="Proteomes" id="UP000076510">
    <property type="component" value="Unassembled WGS sequence"/>
</dbReference>
<evidence type="ECO:0000256" key="5">
    <source>
        <dbReference type="ARBA" id="ARBA00023015"/>
    </source>
</evidence>
<reference evidence="17" key="1">
    <citation type="submission" date="2016-01" db="EMBL/GenBank/DDBJ databases">
        <title>Whole genome sequencing of Bhargavaea cecembensis T14.</title>
        <authorList>
            <person name="Hong K.W."/>
        </authorList>
    </citation>
    <scope>NUCLEOTIDE SEQUENCE [LARGE SCALE GENOMIC DNA]</scope>
    <source>
        <strain evidence="17">M19</strain>
    </source>
</reference>
<evidence type="ECO:0000256" key="2">
    <source>
        <dbReference type="ARBA" id="ARBA00022490"/>
    </source>
</evidence>
<dbReference type="SMART" id="SM00862">
    <property type="entry name" value="Trans_reg_C"/>
    <property type="match status" value="1"/>
</dbReference>
<keyword evidence="5" id="KW-0805">Transcription regulation</keyword>
<evidence type="ECO:0000259" key="14">
    <source>
        <dbReference type="PROSITE" id="PS50110"/>
    </source>
</evidence>
<dbReference type="PROSITE" id="PS51755">
    <property type="entry name" value="OMPR_PHOB"/>
    <property type="match status" value="1"/>
</dbReference>
<feature type="modified residue" description="4-aspartylphosphate" evidence="12">
    <location>
        <position position="51"/>
    </location>
</feature>
<dbReference type="PATRIC" id="fig|189381.9.peg.3040"/>
<evidence type="ECO:0000256" key="13">
    <source>
        <dbReference type="PROSITE-ProRule" id="PRU01091"/>
    </source>
</evidence>
<protein>
    <recommendedName>
        <fullName evidence="11">Heme response regulator HssR</fullName>
    </recommendedName>
</protein>
<dbReference type="SUPFAM" id="SSF52172">
    <property type="entry name" value="CheY-like"/>
    <property type="match status" value="1"/>
</dbReference>
<dbReference type="GO" id="GO:0000976">
    <property type="term" value="F:transcription cis-regulatory region binding"/>
    <property type="evidence" value="ECO:0007669"/>
    <property type="project" value="TreeGrafter"/>
</dbReference>
<organism evidence="16 17">
    <name type="scientific">Rossellomorea marisflavi</name>
    <dbReference type="NCBI Taxonomy" id="189381"/>
    <lineage>
        <taxon>Bacteria</taxon>
        <taxon>Bacillati</taxon>
        <taxon>Bacillota</taxon>
        <taxon>Bacilli</taxon>
        <taxon>Bacillales</taxon>
        <taxon>Bacillaceae</taxon>
        <taxon>Rossellomorea</taxon>
    </lineage>
</organism>
<evidence type="ECO:0000256" key="10">
    <source>
        <dbReference type="ARBA" id="ARBA00037471"/>
    </source>
</evidence>